<gene>
    <name evidence="1" type="ORF">PR048_004684</name>
</gene>
<name>A0ABQ9I770_9NEOP</name>
<dbReference type="InterPro" id="IPR036397">
    <property type="entry name" value="RNaseH_sf"/>
</dbReference>
<accession>A0ABQ9I770</accession>
<comment type="caution">
    <text evidence="1">The sequence shown here is derived from an EMBL/GenBank/DDBJ whole genome shotgun (WGS) entry which is preliminary data.</text>
</comment>
<dbReference type="Proteomes" id="UP001159363">
    <property type="component" value="Chromosome 2"/>
</dbReference>
<keyword evidence="2" id="KW-1185">Reference proteome</keyword>
<dbReference type="EMBL" id="JARBHB010000002">
    <property type="protein sequence ID" value="KAJ8892104.1"/>
    <property type="molecule type" value="Genomic_DNA"/>
</dbReference>
<proteinExistence type="predicted"/>
<protein>
    <submittedName>
        <fullName evidence="1">Uncharacterized protein</fullName>
    </submittedName>
</protein>
<evidence type="ECO:0000313" key="1">
    <source>
        <dbReference type="EMBL" id="KAJ8892104.1"/>
    </source>
</evidence>
<dbReference type="Gene3D" id="3.30.420.10">
    <property type="entry name" value="Ribonuclease H-like superfamily/Ribonuclease H"/>
    <property type="match status" value="1"/>
</dbReference>
<dbReference type="PANTHER" id="PTHR46060">
    <property type="entry name" value="MARINER MOS1 TRANSPOSASE-LIKE PROTEIN"/>
    <property type="match status" value="1"/>
</dbReference>
<sequence length="116" mass="13556">MIRPSRSFKHVFEEFANQKLRQLFLFCMTMQNHIPVTTPLARLQKLSGKFCPDLAPSDFCLFGQLKEAHSGHNFEDVETLKHSVCQLLRKQDHDFYCTGIHALVSRWAKTIDWSLF</sequence>
<evidence type="ECO:0000313" key="2">
    <source>
        <dbReference type="Proteomes" id="UP001159363"/>
    </source>
</evidence>
<reference evidence="1 2" key="1">
    <citation type="submission" date="2023-02" db="EMBL/GenBank/DDBJ databases">
        <title>LHISI_Scaffold_Assembly.</title>
        <authorList>
            <person name="Stuart O.P."/>
            <person name="Cleave R."/>
            <person name="Magrath M.J.L."/>
            <person name="Mikheyev A.S."/>
        </authorList>
    </citation>
    <scope>NUCLEOTIDE SEQUENCE [LARGE SCALE GENOMIC DNA]</scope>
    <source>
        <strain evidence="1">Daus_M_001</strain>
        <tissue evidence="1">Leg muscle</tissue>
    </source>
</reference>
<dbReference type="PANTHER" id="PTHR46060:SF1">
    <property type="entry name" value="MARINER MOS1 TRANSPOSASE-LIKE PROTEIN"/>
    <property type="match status" value="1"/>
</dbReference>
<organism evidence="1 2">
    <name type="scientific">Dryococelus australis</name>
    <dbReference type="NCBI Taxonomy" id="614101"/>
    <lineage>
        <taxon>Eukaryota</taxon>
        <taxon>Metazoa</taxon>
        <taxon>Ecdysozoa</taxon>
        <taxon>Arthropoda</taxon>
        <taxon>Hexapoda</taxon>
        <taxon>Insecta</taxon>
        <taxon>Pterygota</taxon>
        <taxon>Neoptera</taxon>
        <taxon>Polyneoptera</taxon>
        <taxon>Phasmatodea</taxon>
        <taxon>Verophasmatodea</taxon>
        <taxon>Anareolatae</taxon>
        <taxon>Phasmatidae</taxon>
        <taxon>Eurycanthinae</taxon>
        <taxon>Dryococelus</taxon>
    </lineage>
</organism>
<dbReference type="InterPro" id="IPR052709">
    <property type="entry name" value="Transposase-MT_Hybrid"/>
</dbReference>